<dbReference type="GO" id="GO:0043015">
    <property type="term" value="F:gamma-tubulin binding"/>
    <property type="evidence" value="ECO:0007669"/>
    <property type="project" value="InterPro"/>
</dbReference>
<dbReference type="InterPro" id="IPR007259">
    <property type="entry name" value="GCP"/>
</dbReference>
<dbReference type="Pfam" id="PF04130">
    <property type="entry name" value="GCP_C_terminal"/>
    <property type="match status" value="1"/>
</dbReference>
<dbReference type="GO" id="GO:0051225">
    <property type="term" value="P:spindle assembly"/>
    <property type="evidence" value="ECO:0007669"/>
    <property type="project" value="TreeGrafter"/>
</dbReference>
<reference evidence="7 8" key="1">
    <citation type="journal article" date="2023" name="Life. Sci Alliance">
        <title>Evolutionary insights into 3D genome organization and epigenetic landscape of Vigna mungo.</title>
        <authorList>
            <person name="Junaid A."/>
            <person name="Singh B."/>
            <person name="Bhatia S."/>
        </authorList>
    </citation>
    <scope>NUCLEOTIDE SEQUENCE [LARGE SCALE GENOMIC DNA]</scope>
    <source>
        <strain evidence="7">Urdbean</strain>
    </source>
</reference>
<dbReference type="InterPro" id="IPR040457">
    <property type="entry name" value="GCP_C"/>
</dbReference>
<keyword evidence="8" id="KW-1185">Reference proteome</keyword>
<dbReference type="Proteomes" id="UP001374535">
    <property type="component" value="Chromosome 3"/>
</dbReference>
<evidence type="ECO:0000256" key="5">
    <source>
        <dbReference type="RuleBase" id="RU363050"/>
    </source>
</evidence>
<feature type="domain" description="Gamma tubulin complex component C-terminal" evidence="6">
    <location>
        <begin position="97"/>
        <end position="239"/>
    </location>
</feature>
<name>A0AAQ3S606_VIGMU</name>
<dbReference type="AlphaFoldDB" id="A0AAQ3S606"/>
<dbReference type="PANTHER" id="PTHR19302">
    <property type="entry name" value="GAMMA TUBULIN COMPLEX PROTEIN"/>
    <property type="match status" value="1"/>
</dbReference>
<evidence type="ECO:0000259" key="6">
    <source>
        <dbReference type="Pfam" id="PF04130"/>
    </source>
</evidence>
<dbReference type="GO" id="GO:0000278">
    <property type="term" value="P:mitotic cell cycle"/>
    <property type="evidence" value="ECO:0007669"/>
    <property type="project" value="TreeGrafter"/>
</dbReference>
<dbReference type="GO" id="GO:0051011">
    <property type="term" value="F:microtubule minus-end binding"/>
    <property type="evidence" value="ECO:0007669"/>
    <property type="project" value="TreeGrafter"/>
</dbReference>
<keyword evidence="4 5" id="KW-0206">Cytoskeleton</keyword>
<evidence type="ECO:0000256" key="3">
    <source>
        <dbReference type="ARBA" id="ARBA00022701"/>
    </source>
</evidence>
<dbReference type="GO" id="GO:0000922">
    <property type="term" value="C:spindle pole"/>
    <property type="evidence" value="ECO:0007669"/>
    <property type="project" value="InterPro"/>
</dbReference>
<comment type="subcellular location">
    <subcellularLocation>
        <location evidence="5">Cytoplasm</location>
        <location evidence="5">Cytoskeleton</location>
        <location evidence="5">Microtubule organizing center</location>
    </subcellularLocation>
</comment>
<evidence type="ECO:0000313" key="8">
    <source>
        <dbReference type="Proteomes" id="UP001374535"/>
    </source>
</evidence>
<dbReference type="PANTHER" id="PTHR19302:SF13">
    <property type="entry name" value="GAMMA-TUBULIN COMPLEX COMPONENT 2"/>
    <property type="match status" value="1"/>
</dbReference>
<comment type="function">
    <text evidence="5">Component of the gamma-tubulin ring complex (gTuRC) which mediates microtubule nucleation.</text>
</comment>
<dbReference type="GO" id="GO:0007020">
    <property type="term" value="P:microtubule nucleation"/>
    <property type="evidence" value="ECO:0007669"/>
    <property type="project" value="InterPro"/>
</dbReference>
<protein>
    <recommendedName>
        <fullName evidence="5">Gamma-tubulin complex component</fullName>
    </recommendedName>
</protein>
<accession>A0AAQ3S606</accession>
<dbReference type="GO" id="GO:0000930">
    <property type="term" value="C:gamma-tubulin complex"/>
    <property type="evidence" value="ECO:0007669"/>
    <property type="project" value="TreeGrafter"/>
</dbReference>
<organism evidence="7 8">
    <name type="scientific">Vigna mungo</name>
    <name type="common">Black gram</name>
    <name type="synonym">Phaseolus mungo</name>
    <dbReference type="NCBI Taxonomy" id="3915"/>
    <lineage>
        <taxon>Eukaryota</taxon>
        <taxon>Viridiplantae</taxon>
        <taxon>Streptophyta</taxon>
        <taxon>Embryophyta</taxon>
        <taxon>Tracheophyta</taxon>
        <taxon>Spermatophyta</taxon>
        <taxon>Magnoliopsida</taxon>
        <taxon>eudicotyledons</taxon>
        <taxon>Gunneridae</taxon>
        <taxon>Pentapetalae</taxon>
        <taxon>rosids</taxon>
        <taxon>fabids</taxon>
        <taxon>Fabales</taxon>
        <taxon>Fabaceae</taxon>
        <taxon>Papilionoideae</taxon>
        <taxon>50 kb inversion clade</taxon>
        <taxon>NPAAA clade</taxon>
        <taxon>indigoferoid/millettioid clade</taxon>
        <taxon>Phaseoleae</taxon>
        <taxon>Vigna</taxon>
    </lineage>
</organism>
<dbReference type="Gene3D" id="1.20.120.1900">
    <property type="entry name" value="Gamma-tubulin complex, C-terminal domain"/>
    <property type="match status" value="1"/>
</dbReference>
<proteinExistence type="inferred from homology"/>
<gene>
    <name evidence="7" type="ORF">V8G54_010008</name>
</gene>
<evidence type="ECO:0000256" key="4">
    <source>
        <dbReference type="ARBA" id="ARBA00023212"/>
    </source>
</evidence>
<dbReference type="InterPro" id="IPR042241">
    <property type="entry name" value="GCP_C_sf"/>
</dbReference>
<dbReference type="GO" id="GO:0005874">
    <property type="term" value="C:microtubule"/>
    <property type="evidence" value="ECO:0007669"/>
    <property type="project" value="UniProtKB-KW"/>
</dbReference>
<evidence type="ECO:0000313" key="7">
    <source>
        <dbReference type="EMBL" id="WVZ17026.1"/>
    </source>
</evidence>
<dbReference type="GO" id="GO:0051321">
    <property type="term" value="P:meiotic cell cycle"/>
    <property type="evidence" value="ECO:0007669"/>
    <property type="project" value="TreeGrafter"/>
</dbReference>
<dbReference type="EMBL" id="CP144698">
    <property type="protein sequence ID" value="WVZ17026.1"/>
    <property type="molecule type" value="Genomic_DNA"/>
</dbReference>
<keyword evidence="3 5" id="KW-0493">Microtubule</keyword>
<evidence type="ECO:0000256" key="1">
    <source>
        <dbReference type="ARBA" id="ARBA00010337"/>
    </source>
</evidence>
<sequence length="252" mass="28525">MMQAFHFQERSSLLKRLGTFNDLEVSQRSSTDNDLEETVSITGLETFSLSYKVFSSLYASESHPPICIINVPTFGSGFREFALSIREELLFPDHLFFAVVIEPNWHVMYNRLQTANSIDEVIQHHDFFLDKCLRECLLLLPELLKKVEKLKSMCLQYSAATQWLISSSIDLGDSEEPIDSVGLNKAKRKSGQVLKSTTKNVAVTDSVLKFEKEFNTELQSLGSILSNNSQAEPYLAHLAQWILGVKNEQNGL</sequence>
<comment type="similarity">
    <text evidence="1 5">Belongs to the TUBGCP family.</text>
</comment>
<evidence type="ECO:0000256" key="2">
    <source>
        <dbReference type="ARBA" id="ARBA00022490"/>
    </source>
</evidence>
<keyword evidence="2 5" id="KW-0963">Cytoplasm</keyword>
<dbReference type="GO" id="GO:0031122">
    <property type="term" value="P:cytoplasmic microtubule organization"/>
    <property type="evidence" value="ECO:0007669"/>
    <property type="project" value="TreeGrafter"/>
</dbReference>